<dbReference type="EMBL" id="JAGIOC010000001">
    <property type="protein sequence ID" value="MBP2408971.1"/>
    <property type="molecule type" value="Genomic_DNA"/>
</dbReference>
<feature type="compositionally biased region" description="Low complexity" evidence="1">
    <location>
        <begin position="1"/>
        <end position="11"/>
    </location>
</feature>
<accession>A0ABS4YJI9</accession>
<feature type="region of interest" description="Disordered" evidence="1">
    <location>
        <begin position="1"/>
        <end position="20"/>
    </location>
</feature>
<name>A0ABS4YJI9_9MICO</name>
<protein>
    <submittedName>
        <fullName evidence="2">Uncharacterized protein</fullName>
    </submittedName>
</protein>
<evidence type="ECO:0000313" key="2">
    <source>
        <dbReference type="EMBL" id="MBP2408971.1"/>
    </source>
</evidence>
<keyword evidence="3" id="KW-1185">Reference proteome</keyword>
<reference evidence="2 3" key="1">
    <citation type="submission" date="2021-03" db="EMBL/GenBank/DDBJ databases">
        <title>Sequencing the genomes of 1000 actinobacteria strains.</title>
        <authorList>
            <person name="Klenk H.-P."/>
        </authorList>
    </citation>
    <scope>NUCLEOTIDE SEQUENCE [LARGE SCALE GENOMIC DNA]</scope>
    <source>
        <strain evidence="2 3">DSM 14564</strain>
    </source>
</reference>
<organism evidence="2 3">
    <name type="scientific">Brachybacterium fresconis</name>
    <dbReference type="NCBI Taxonomy" id="173363"/>
    <lineage>
        <taxon>Bacteria</taxon>
        <taxon>Bacillati</taxon>
        <taxon>Actinomycetota</taxon>
        <taxon>Actinomycetes</taxon>
        <taxon>Micrococcales</taxon>
        <taxon>Dermabacteraceae</taxon>
        <taxon>Brachybacterium</taxon>
    </lineage>
</organism>
<sequence>MLLQRLPARSLPAPPAQNGDGVRVYFDCRYS</sequence>
<dbReference type="Proteomes" id="UP000698222">
    <property type="component" value="Unassembled WGS sequence"/>
</dbReference>
<evidence type="ECO:0000313" key="3">
    <source>
        <dbReference type="Proteomes" id="UP000698222"/>
    </source>
</evidence>
<proteinExistence type="predicted"/>
<gene>
    <name evidence="2" type="ORF">JOF44_001874</name>
</gene>
<evidence type="ECO:0000256" key="1">
    <source>
        <dbReference type="SAM" id="MobiDB-lite"/>
    </source>
</evidence>
<comment type="caution">
    <text evidence="2">The sequence shown here is derived from an EMBL/GenBank/DDBJ whole genome shotgun (WGS) entry which is preliminary data.</text>
</comment>